<protein>
    <submittedName>
        <fullName evidence="1">Uncharacterized protein</fullName>
    </submittedName>
</protein>
<accession>A0A8S9YF59</accession>
<evidence type="ECO:0000313" key="2">
    <source>
        <dbReference type="Proteomes" id="UP000822476"/>
    </source>
</evidence>
<dbReference type="OrthoDB" id="6220316at2759"/>
<keyword evidence="2" id="KW-1185">Reference proteome</keyword>
<name>A0A8S9YF59_9TREM</name>
<gene>
    <name evidence="1" type="ORF">EG68_09468</name>
</gene>
<reference evidence="1" key="1">
    <citation type="submission" date="2019-07" db="EMBL/GenBank/DDBJ databases">
        <title>Annotation for the trematode Paragonimus miyazaki's.</title>
        <authorList>
            <person name="Choi Y.-J."/>
        </authorList>
    </citation>
    <scope>NUCLEOTIDE SEQUENCE</scope>
    <source>
        <strain evidence="1">Japan</strain>
    </source>
</reference>
<organism evidence="1 2">
    <name type="scientific">Paragonimus skrjabini miyazakii</name>
    <dbReference type="NCBI Taxonomy" id="59628"/>
    <lineage>
        <taxon>Eukaryota</taxon>
        <taxon>Metazoa</taxon>
        <taxon>Spiralia</taxon>
        <taxon>Lophotrochozoa</taxon>
        <taxon>Platyhelminthes</taxon>
        <taxon>Trematoda</taxon>
        <taxon>Digenea</taxon>
        <taxon>Plagiorchiida</taxon>
        <taxon>Troglotremata</taxon>
        <taxon>Troglotrematidae</taxon>
        <taxon>Paragonimus</taxon>
    </lineage>
</organism>
<comment type="caution">
    <text evidence="1">The sequence shown here is derived from an EMBL/GenBank/DDBJ whole genome shotgun (WGS) entry which is preliminary data.</text>
</comment>
<dbReference type="Proteomes" id="UP000822476">
    <property type="component" value="Unassembled WGS sequence"/>
</dbReference>
<sequence length="129" mass="14645">MSSPHYRQRPTLWHTNLEIRPRGKEKDVSPSTAVANAAANIVPLPKLPPSKLILPPRYLHTPHLTFLSQIEKDLLEKVRPPILSYDSWARQPYGNYHLTVSPASLHTQCLSHDTFSDPIPGRLPPLLYK</sequence>
<proteinExistence type="predicted"/>
<evidence type="ECO:0000313" key="1">
    <source>
        <dbReference type="EMBL" id="KAF7233748.1"/>
    </source>
</evidence>
<dbReference type="AlphaFoldDB" id="A0A8S9YF59"/>
<dbReference type="EMBL" id="JTDE01020837">
    <property type="protein sequence ID" value="KAF7233748.1"/>
    <property type="molecule type" value="Genomic_DNA"/>
</dbReference>